<dbReference type="VEuPathDB" id="FungiDB:Z517_11253"/>
<keyword evidence="4" id="KW-1133">Transmembrane helix</keyword>
<dbReference type="SUPFAM" id="SSF50965">
    <property type="entry name" value="Galactose oxidase, central domain"/>
    <property type="match status" value="1"/>
</dbReference>
<keyword evidence="4" id="KW-0472">Membrane</keyword>
<keyword evidence="1" id="KW-0677">Repeat</keyword>
<feature type="compositionally biased region" description="Pro residues" evidence="3">
    <location>
        <begin position="578"/>
        <end position="592"/>
    </location>
</feature>
<dbReference type="Proteomes" id="UP000053029">
    <property type="component" value="Unassembled WGS sequence"/>
</dbReference>
<proteinExistence type="predicted"/>
<evidence type="ECO:0000256" key="4">
    <source>
        <dbReference type="SAM" id="Phobius"/>
    </source>
</evidence>
<feature type="compositionally biased region" description="Pro residues" evidence="3">
    <location>
        <begin position="454"/>
        <end position="464"/>
    </location>
</feature>
<dbReference type="Gene3D" id="2.120.10.80">
    <property type="entry name" value="Kelch-type beta propeller"/>
    <property type="match status" value="1"/>
</dbReference>
<evidence type="ECO:0000256" key="2">
    <source>
        <dbReference type="ARBA" id="ARBA00023004"/>
    </source>
</evidence>
<accession>A0A0D2EQF7</accession>
<dbReference type="InterPro" id="IPR015915">
    <property type="entry name" value="Kelch-typ_b-propeller"/>
</dbReference>
<keyword evidence="7" id="KW-1185">Reference proteome</keyword>
<dbReference type="InterPro" id="IPR011043">
    <property type="entry name" value="Gal_Oxase/kelch_b-propeller"/>
</dbReference>
<protein>
    <recommendedName>
        <fullName evidence="8">Kelch repeat-containing protein</fullName>
    </recommendedName>
</protein>
<name>A0A0D2EQF7_9EURO</name>
<feature type="transmembrane region" description="Helical" evidence="4">
    <location>
        <begin position="473"/>
        <end position="496"/>
    </location>
</feature>
<evidence type="ECO:0008006" key="8">
    <source>
        <dbReference type="Google" id="ProtNLM"/>
    </source>
</evidence>
<reference evidence="6 7" key="1">
    <citation type="submission" date="2015-01" db="EMBL/GenBank/DDBJ databases">
        <title>The Genome Sequence of Fonsecaea pedrosoi CBS 271.37.</title>
        <authorList>
            <consortium name="The Broad Institute Genomics Platform"/>
            <person name="Cuomo C."/>
            <person name="de Hoog S."/>
            <person name="Gorbushina A."/>
            <person name="Stielow B."/>
            <person name="Teixiera M."/>
            <person name="Abouelleil A."/>
            <person name="Chapman S.B."/>
            <person name="Priest M."/>
            <person name="Young S.K."/>
            <person name="Wortman J."/>
            <person name="Nusbaum C."/>
            <person name="Birren B."/>
        </authorList>
    </citation>
    <scope>NUCLEOTIDE SEQUENCE [LARGE SCALE GENOMIC DNA]</scope>
    <source>
        <strain evidence="6 7">CBS 271.37</strain>
    </source>
</reference>
<sequence>MATLASSLLLLLALLTAQTVAQAPVDPLRNFCRRYGHQTAVIDRKLYIDGGWLYANPISQNPIPTMNEGLLFCDLDQTYQDMPPEYANLTKNSSVPDVAGGTLWQDEVNKVFWLYGGEFSAAPSAFQLWGYDVVLNQWNLSSPHVGSTASIQRVSWGAGVASSEIGMGFYYGGYLNNLTTPLWTGPPLATSNLIIYDMDQNSLTNNTGYDNIGRAEGIMVYIPASMSGLLVYFGGVTFPYGNETEVPVTGSDAHSCFFLSTAKWYTQTATGTIPEMRRKFCGGATWADDQSSYNIYLYGGFGFGENTTGFDDVYILTMPTFEWIKWYPDSPGPGSPHGMLTCNVIDRGQMIVMGGNFTNTTACDVPAIQGQHNLNLGQYDSTNAKWYPYLPNLTDYFVPPAILQVAGGTPEGGAIKKAPVSGWDDDRLSVYFSEKAVVAARTPTRALPAATTTPPAPKPTPSHPPGNKTDTGAIVGGAVAGTGGLVLVIALAWCCIRRRKNKVINEQSDNNPNNTAASTAATTPIPGAAQPFSPTSPQPHGYVMNEKCSTTAVGSPGSTTSRVGSPSDQLHSSSQYSTPPPLPPPAPVPPQQLPSHPEYPNYYYAATAPIPAPQQYYPVVIPGQSHQQYHPHHHHQHQHQGYSSSYPIPMHGVQTAQGMTPIPFYPPPPPPPSDPTRTQSHEMPTVRSPEIVQVHQPKPLRPEEGLE</sequence>
<dbReference type="GeneID" id="25310743"/>
<evidence type="ECO:0000313" key="7">
    <source>
        <dbReference type="Proteomes" id="UP000053029"/>
    </source>
</evidence>
<dbReference type="PANTHER" id="PTHR47435">
    <property type="entry name" value="KELCH REPEAT PROTEIN (AFU_ORTHOLOGUE AFUA_5G12780)"/>
    <property type="match status" value="1"/>
</dbReference>
<dbReference type="PRINTS" id="PR01217">
    <property type="entry name" value="PRICHEXTENSN"/>
</dbReference>
<feature type="compositionally biased region" description="Polar residues" evidence="3">
    <location>
        <begin position="547"/>
        <end position="571"/>
    </location>
</feature>
<dbReference type="OrthoDB" id="10251809at2759"/>
<evidence type="ECO:0000256" key="1">
    <source>
        <dbReference type="ARBA" id="ARBA00022737"/>
    </source>
</evidence>
<feature type="region of interest" description="Disordered" evidence="3">
    <location>
        <begin position="443"/>
        <end position="473"/>
    </location>
</feature>
<feature type="region of interest" description="Disordered" evidence="3">
    <location>
        <begin position="661"/>
        <end position="707"/>
    </location>
</feature>
<evidence type="ECO:0000256" key="3">
    <source>
        <dbReference type="SAM" id="MobiDB-lite"/>
    </source>
</evidence>
<feature type="compositionally biased region" description="Low complexity" evidence="3">
    <location>
        <begin position="510"/>
        <end position="531"/>
    </location>
</feature>
<evidence type="ECO:0000256" key="5">
    <source>
        <dbReference type="SAM" id="SignalP"/>
    </source>
</evidence>
<dbReference type="STRING" id="1442368.A0A0D2EQF7"/>
<keyword evidence="4" id="KW-0812">Transmembrane</keyword>
<organism evidence="6 7">
    <name type="scientific">Fonsecaea pedrosoi CBS 271.37</name>
    <dbReference type="NCBI Taxonomy" id="1442368"/>
    <lineage>
        <taxon>Eukaryota</taxon>
        <taxon>Fungi</taxon>
        <taxon>Dikarya</taxon>
        <taxon>Ascomycota</taxon>
        <taxon>Pezizomycotina</taxon>
        <taxon>Eurotiomycetes</taxon>
        <taxon>Chaetothyriomycetidae</taxon>
        <taxon>Chaetothyriales</taxon>
        <taxon>Herpotrichiellaceae</taxon>
        <taxon>Fonsecaea</taxon>
    </lineage>
</organism>
<feature type="region of interest" description="Disordered" evidence="3">
    <location>
        <begin position="506"/>
        <end position="595"/>
    </location>
</feature>
<feature type="chain" id="PRO_5002241360" description="Kelch repeat-containing protein" evidence="5">
    <location>
        <begin position="22"/>
        <end position="707"/>
    </location>
</feature>
<dbReference type="EMBL" id="KN846975">
    <property type="protein sequence ID" value="KIW76507.1"/>
    <property type="molecule type" value="Genomic_DNA"/>
</dbReference>
<feature type="compositionally biased region" description="Low complexity" evidence="3">
    <location>
        <begin position="443"/>
        <end position="453"/>
    </location>
</feature>
<evidence type="ECO:0000313" key="6">
    <source>
        <dbReference type="EMBL" id="KIW76507.1"/>
    </source>
</evidence>
<gene>
    <name evidence="6" type="ORF">Z517_11253</name>
</gene>
<keyword evidence="5" id="KW-0732">Signal</keyword>
<dbReference type="HOGENOM" id="CLU_012508_2_0_1"/>
<keyword evidence="2" id="KW-0408">Iron</keyword>
<dbReference type="RefSeq" id="XP_013280315.1">
    <property type="nucleotide sequence ID" value="XM_013424861.1"/>
</dbReference>
<feature type="signal peptide" evidence="5">
    <location>
        <begin position="1"/>
        <end position="21"/>
    </location>
</feature>
<dbReference type="GO" id="GO:0019760">
    <property type="term" value="P:glucosinolate metabolic process"/>
    <property type="evidence" value="ECO:0007669"/>
    <property type="project" value="UniProtKB-ARBA"/>
</dbReference>
<dbReference type="AlphaFoldDB" id="A0A0D2EQF7"/>
<dbReference type="PANTHER" id="PTHR47435:SF4">
    <property type="entry name" value="KELCH REPEAT PROTEIN (AFU_ORTHOLOGUE AFUA_5G12780)"/>
    <property type="match status" value="1"/>
</dbReference>
<feature type="compositionally biased region" description="Pro residues" evidence="3">
    <location>
        <begin position="663"/>
        <end position="674"/>
    </location>
</feature>